<proteinExistence type="predicted"/>
<dbReference type="AlphaFoldDB" id="A0A383B7R8"/>
<organism evidence="1">
    <name type="scientific">marine metagenome</name>
    <dbReference type="NCBI Taxonomy" id="408172"/>
    <lineage>
        <taxon>unclassified sequences</taxon>
        <taxon>metagenomes</taxon>
        <taxon>ecological metagenomes</taxon>
    </lineage>
</organism>
<evidence type="ECO:0000313" key="1">
    <source>
        <dbReference type="EMBL" id="SVE15901.1"/>
    </source>
</evidence>
<reference evidence="1" key="1">
    <citation type="submission" date="2018-05" db="EMBL/GenBank/DDBJ databases">
        <authorList>
            <person name="Lanie J.A."/>
            <person name="Ng W.-L."/>
            <person name="Kazmierczak K.M."/>
            <person name="Andrzejewski T.M."/>
            <person name="Davidsen T.M."/>
            <person name="Wayne K.J."/>
            <person name="Tettelin H."/>
            <person name="Glass J.I."/>
            <person name="Rusch D."/>
            <person name="Podicherti R."/>
            <person name="Tsui H.-C.T."/>
            <person name="Winkler M.E."/>
        </authorList>
    </citation>
    <scope>NUCLEOTIDE SEQUENCE</scope>
</reference>
<name>A0A383B7R8_9ZZZZ</name>
<protein>
    <submittedName>
        <fullName evidence="1">Uncharacterized protein</fullName>
    </submittedName>
</protein>
<accession>A0A383B7R8</accession>
<sequence length="87" mass="9966">MDDILYDVKDDRVVFLVRYNNKLVDAVGRRLSKYGTKWHRYNKSRYPFVIGDSTVSIVCEDCASACAVTDWYRGVALMGTHLTNEAL</sequence>
<feature type="non-terminal residue" evidence="1">
    <location>
        <position position="87"/>
    </location>
</feature>
<gene>
    <name evidence="1" type="ORF">METZ01_LOCUS468755</name>
</gene>
<dbReference type="EMBL" id="UINC01198098">
    <property type="protein sequence ID" value="SVE15901.1"/>
    <property type="molecule type" value="Genomic_DNA"/>
</dbReference>